<dbReference type="AlphaFoldDB" id="A0A372ZVD5"/>
<organism evidence="1 2">
    <name type="scientific">Kitasatospora xanthocidica</name>
    <dbReference type="NCBI Taxonomy" id="83382"/>
    <lineage>
        <taxon>Bacteria</taxon>
        <taxon>Bacillati</taxon>
        <taxon>Actinomycetota</taxon>
        <taxon>Actinomycetes</taxon>
        <taxon>Kitasatosporales</taxon>
        <taxon>Streptomycetaceae</taxon>
        <taxon>Kitasatospora</taxon>
    </lineage>
</organism>
<dbReference type="RefSeq" id="WP_117487590.1">
    <property type="nucleotide sequence ID" value="NZ_QVIG01000001.1"/>
</dbReference>
<evidence type="ECO:0000313" key="2">
    <source>
        <dbReference type="Proteomes" id="UP000263377"/>
    </source>
</evidence>
<reference evidence="1 2" key="1">
    <citation type="submission" date="2018-08" db="EMBL/GenBank/DDBJ databases">
        <title>Diversity &amp; Physiological Properties of Lignin-Decomposing Actinobacteria from Soil.</title>
        <authorList>
            <person name="Roh S.G."/>
            <person name="Kim S.B."/>
        </authorList>
    </citation>
    <scope>NUCLEOTIDE SEQUENCE [LARGE SCALE GENOMIC DNA]</scope>
    <source>
        <strain evidence="1 2">MMS17-GH009</strain>
    </source>
</reference>
<keyword evidence="2" id="KW-1185">Reference proteome</keyword>
<protein>
    <submittedName>
        <fullName evidence="1">Uncharacterized protein</fullName>
    </submittedName>
</protein>
<comment type="caution">
    <text evidence="1">The sequence shown here is derived from an EMBL/GenBank/DDBJ whole genome shotgun (WGS) entry which is preliminary data.</text>
</comment>
<sequence>MGRAYQLELSDPTVTYFLDHFTHDRVVRAMDRLGMIQDLHYDLPFLTAALYDLERELMGADPQETVTAKKNAVSAASAPNPTGIPRYKVETGENWLITPAEITAALAARQRAPHGERAAVSALIDEWDPWIDFLHMAGDHAGLRSN</sequence>
<accession>A0A372ZVD5</accession>
<evidence type="ECO:0000313" key="1">
    <source>
        <dbReference type="EMBL" id="RGD59392.1"/>
    </source>
</evidence>
<gene>
    <name evidence="1" type="ORF">DR950_17770</name>
</gene>
<dbReference type="Proteomes" id="UP000263377">
    <property type="component" value="Unassembled WGS sequence"/>
</dbReference>
<proteinExistence type="predicted"/>
<dbReference type="EMBL" id="QVIG01000001">
    <property type="protein sequence ID" value="RGD59392.1"/>
    <property type="molecule type" value="Genomic_DNA"/>
</dbReference>
<name>A0A372ZVD5_9ACTN</name>